<dbReference type="Pfam" id="PF03807">
    <property type="entry name" value="F420_oxidored"/>
    <property type="match status" value="1"/>
</dbReference>
<protein>
    <submittedName>
        <fullName evidence="3">NADP oxidoreductase</fullName>
    </submittedName>
</protein>
<dbReference type="RefSeq" id="WP_086271263.1">
    <property type="nucleotide sequence ID" value="NZ_MZNE01000023.1"/>
</dbReference>
<name>A0A242NLG1_9GAMM</name>
<dbReference type="EMBL" id="NARP01000006">
    <property type="protein sequence ID" value="OTQ00860.1"/>
    <property type="molecule type" value="Genomic_DNA"/>
</dbReference>
<dbReference type="Proteomes" id="UP000194800">
    <property type="component" value="Unassembled WGS sequence"/>
</dbReference>
<dbReference type="PANTHER" id="PTHR14239">
    <property type="entry name" value="DUDULIN-RELATED"/>
    <property type="match status" value="1"/>
</dbReference>
<keyword evidence="5" id="KW-1185">Reference proteome</keyword>
<dbReference type="InterPro" id="IPR051267">
    <property type="entry name" value="STEAP_metalloreductase"/>
</dbReference>
<evidence type="ECO:0000313" key="6">
    <source>
        <dbReference type="Proteomes" id="UP000194977"/>
    </source>
</evidence>
<dbReference type="Gene3D" id="3.40.50.720">
    <property type="entry name" value="NAD(P)-binding Rossmann-like Domain"/>
    <property type="match status" value="1"/>
</dbReference>
<keyword evidence="1" id="KW-0560">Oxidoreductase</keyword>
<dbReference type="Proteomes" id="UP000194977">
    <property type="component" value="Unassembled WGS sequence"/>
</dbReference>
<feature type="domain" description="Pyrroline-5-carboxylate reductase catalytic N-terminal" evidence="2">
    <location>
        <begin position="4"/>
        <end position="91"/>
    </location>
</feature>
<sequence>MLKKIGIIGAGFVGQAWAKLFLQNGYQVMLCNSRDRKILFSVASSLGCEIGSQEETIDFSDIILVAIPFINYQQLPADILGNKIVLDAMNYYPERDGHIELLDTYQTTTSELVAQHLCKSKIVKVFNAILARDILKDAKPNDKTNRRALPIAGNDDLAKQAVYELIDRIGFDYFDVGKLSESWRFECAKPAYCVPLNLDQLKHALSKADRQLELPHNSWKS</sequence>
<evidence type="ECO:0000259" key="2">
    <source>
        <dbReference type="Pfam" id="PF03807"/>
    </source>
</evidence>
<dbReference type="GO" id="GO:0016491">
    <property type="term" value="F:oxidoreductase activity"/>
    <property type="evidence" value="ECO:0007669"/>
    <property type="project" value="UniProtKB-KW"/>
</dbReference>
<dbReference type="SUPFAM" id="SSF51735">
    <property type="entry name" value="NAD(P)-binding Rossmann-fold domains"/>
    <property type="match status" value="1"/>
</dbReference>
<gene>
    <name evidence="4" type="ORF">B6C91_06805</name>
    <name evidence="3" type="ORF">B6D08_03255</name>
</gene>
<dbReference type="EMBL" id="NART01000024">
    <property type="protein sequence ID" value="OTQ10077.1"/>
    <property type="molecule type" value="Genomic_DNA"/>
</dbReference>
<dbReference type="OrthoDB" id="1523398at2"/>
<comment type="caution">
    <text evidence="3">The sequence shown here is derived from an EMBL/GenBank/DDBJ whole genome shotgun (WGS) entry which is preliminary data.</text>
</comment>
<evidence type="ECO:0000313" key="5">
    <source>
        <dbReference type="Proteomes" id="UP000194800"/>
    </source>
</evidence>
<accession>A0A242NLG1</accession>
<organism evidence="3 6">
    <name type="scientific">Gilliamella apicola</name>
    <dbReference type="NCBI Taxonomy" id="1196095"/>
    <lineage>
        <taxon>Bacteria</taxon>
        <taxon>Pseudomonadati</taxon>
        <taxon>Pseudomonadota</taxon>
        <taxon>Gammaproteobacteria</taxon>
        <taxon>Orbales</taxon>
        <taxon>Orbaceae</taxon>
        <taxon>Gilliamella</taxon>
    </lineage>
</organism>
<proteinExistence type="predicted"/>
<dbReference type="AlphaFoldDB" id="A0A242NLG1"/>
<dbReference type="InterPro" id="IPR028939">
    <property type="entry name" value="P5C_Rdtase_cat_N"/>
</dbReference>
<evidence type="ECO:0000313" key="4">
    <source>
        <dbReference type="EMBL" id="OTQ10077.1"/>
    </source>
</evidence>
<reference evidence="5 6" key="1">
    <citation type="submission" date="2017-03" db="EMBL/GenBank/DDBJ databases">
        <title>Comparative genomics of honeybee gut symbionts reveal geographically distinct and subgroup specific antibiotic resistance.</title>
        <authorList>
            <person name="Ludvigsen J."/>
            <person name="Porcellato D."/>
            <person name="Labee-Lund T.M."/>
            <person name="Amdam G.V."/>
            <person name="Rudi K."/>
        </authorList>
    </citation>
    <scope>NUCLEOTIDE SEQUENCE [LARGE SCALE GENOMIC DNA]</scope>
    <source>
        <strain evidence="3 6">A-7-12</strain>
        <strain evidence="4 5">A-9-12</strain>
    </source>
</reference>
<evidence type="ECO:0000313" key="3">
    <source>
        <dbReference type="EMBL" id="OTQ00860.1"/>
    </source>
</evidence>
<evidence type="ECO:0000256" key="1">
    <source>
        <dbReference type="ARBA" id="ARBA00023002"/>
    </source>
</evidence>
<dbReference type="InterPro" id="IPR036291">
    <property type="entry name" value="NAD(P)-bd_dom_sf"/>
</dbReference>